<dbReference type="GO" id="GO:0019706">
    <property type="term" value="F:protein-cysteine S-palmitoyltransferase activity"/>
    <property type="evidence" value="ECO:0000318"/>
    <property type="project" value="GO_Central"/>
</dbReference>
<dbReference type="PROSITE" id="PS50216">
    <property type="entry name" value="DHHC"/>
    <property type="match status" value="1"/>
</dbReference>
<protein>
    <recommendedName>
        <fullName evidence="7">Palmitoyltransferase</fullName>
        <ecNumber evidence="7">2.3.1.225</ecNumber>
    </recommendedName>
</protein>
<comment type="similarity">
    <text evidence="7">Belongs to the DHHC palmitoyltransferase family.</text>
</comment>
<dbReference type="InterPro" id="IPR039859">
    <property type="entry name" value="PFA4/ZDH16/20/ERF2-like"/>
</dbReference>
<dbReference type="OMA" id="MTISACM"/>
<dbReference type="EC" id="2.3.1.225" evidence="7"/>
<reference evidence="9" key="2">
    <citation type="journal article" date="2007" name="Science">
        <title>Draft genome sequence of the sexually transmitted pathogen Trichomonas vaginalis.</title>
        <authorList>
            <person name="Carlton J.M."/>
            <person name="Hirt R.P."/>
            <person name="Silva J.C."/>
            <person name="Delcher A.L."/>
            <person name="Schatz M."/>
            <person name="Zhao Q."/>
            <person name="Wortman J.R."/>
            <person name="Bidwell S.L."/>
            <person name="Alsmark U.C.M."/>
            <person name="Besteiro S."/>
            <person name="Sicheritz-Ponten T."/>
            <person name="Noel C.J."/>
            <person name="Dacks J.B."/>
            <person name="Foster P.G."/>
            <person name="Simillion C."/>
            <person name="Van de Peer Y."/>
            <person name="Miranda-Saavedra D."/>
            <person name="Barton G.J."/>
            <person name="Westrop G.D."/>
            <person name="Mueller S."/>
            <person name="Dessi D."/>
            <person name="Fiori P.L."/>
            <person name="Ren Q."/>
            <person name="Paulsen I."/>
            <person name="Zhang H."/>
            <person name="Bastida-Corcuera F.D."/>
            <person name="Simoes-Barbosa A."/>
            <person name="Brown M.T."/>
            <person name="Hayes R.D."/>
            <person name="Mukherjee M."/>
            <person name="Okumura C.Y."/>
            <person name="Schneider R."/>
            <person name="Smith A.J."/>
            <person name="Vanacova S."/>
            <person name="Villalvazo M."/>
            <person name="Haas B.J."/>
            <person name="Pertea M."/>
            <person name="Feldblyum T.V."/>
            <person name="Utterback T.R."/>
            <person name="Shu C.L."/>
            <person name="Osoegawa K."/>
            <person name="de Jong P.J."/>
            <person name="Hrdy I."/>
            <person name="Horvathova L."/>
            <person name="Zubacova Z."/>
            <person name="Dolezal P."/>
            <person name="Malik S.B."/>
            <person name="Logsdon J.M. Jr."/>
            <person name="Henze K."/>
            <person name="Gupta A."/>
            <person name="Wang C.C."/>
            <person name="Dunne R.L."/>
            <person name="Upcroft J.A."/>
            <person name="Upcroft P."/>
            <person name="White O."/>
            <person name="Salzberg S.L."/>
            <person name="Tang P."/>
            <person name="Chiu C.-H."/>
            <person name="Lee Y.-S."/>
            <person name="Embley T.M."/>
            <person name="Coombs G.H."/>
            <person name="Mottram J.C."/>
            <person name="Tachezy J."/>
            <person name="Fraser-Liggett C.M."/>
            <person name="Johnson P.J."/>
        </authorList>
    </citation>
    <scope>NUCLEOTIDE SEQUENCE [LARGE SCALE GENOMIC DNA]</scope>
    <source>
        <strain evidence="9">G3</strain>
    </source>
</reference>
<evidence type="ECO:0000256" key="6">
    <source>
        <dbReference type="ARBA" id="ARBA00023315"/>
    </source>
</evidence>
<dbReference type="PANTHER" id="PTHR22883:SF147">
    <property type="entry name" value="PALMITOYLTRANSFERASE"/>
    <property type="match status" value="1"/>
</dbReference>
<dbReference type="Pfam" id="PF01529">
    <property type="entry name" value="DHHC"/>
    <property type="match status" value="1"/>
</dbReference>
<dbReference type="GO" id="GO:0005794">
    <property type="term" value="C:Golgi apparatus"/>
    <property type="evidence" value="ECO:0000318"/>
    <property type="project" value="GO_Central"/>
</dbReference>
<dbReference type="FunCoup" id="A2FBT2">
    <property type="interactions" value="255"/>
</dbReference>
<keyword evidence="4 7" id="KW-1133">Transmembrane helix</keyword>
<dbReference type="GO" id="GO:0006612">
    <property type="term" value="P:protein targeting to membrane"/>
    <property type="evidence" value="ECO:0000318"/>
    <property type="project" value="GO_Central"/>
</dbReference>
<dbReference type="VEuPathDB" id="TrichDB:TVAGG3_0643200"/>
<organism evidence="9 10">
    <name type="scientific">Trichomonas vaginalis (strain ATCC PRA-98 / G3)</name>
    <dbReference type="NCBI Taxonomy" id="412133"/>
    <lineage>
        <taxon>Eukaryota</taxon>
        <taxon>Metamonada</taxon>
        <taxon>Parabasalia</taxon>
        <taxon>Trichomonadida</taxon>
        <taxon>Trichomonadidae</taxon>
        <taxon>Trichomonas</taxon>
    </lineage>
</organism>
<comment type="subcellular location">
    <subcellularLocation>
        <location evidence="1">Membrane</location>
        <topology evidence="1">Multi-pass membrane protein</topology>
    </subcellularLocation>
</comment>
<proteinExistence type="inferred from homology"/>
<evidence type="ECO:0000256" key="1">
    <source>
        <dbReference type="ARBA" id="ARBA00004141"/>
    </source>
</evidence>
<dbReference type="PANTHER" id="PTHR22883">
    <property type="entry name" value="ZINC FINGER DHHC DOMAIN CONTAINING PROTEIN"/>
    <property type="match status" value="1"/>
</dbReference>
<feature type="domain" description="Palmitoyltransferase DHHC" evidence="8">
    <location>
        <begin position="142"/>
        <end position="266"/>
    </location>
</feature>
<sequence>MNLNEPLLDSQIEGFPGLTSPEVKRCCGCFCKYTYIPNIKATFLGEWEISLCMPMFVIILMISSFAMYILAMPDVWGKLFYYIALGILSYLFLIWITSYIMVIKVGPGYYPFYAATNSKYPYTPEKDLNQLIESPFDGVISTEKQYKWAHEGDMPPRCILSKSARRIVIKPDHLCGWTATWIGKRNFKPFILFNVYGVLYTAFYAFSGWKKIYLVFKNNLKMDFTTMMFLLMLIFASTFCMLCLGFVISGCTSACQNRTSWEKWNNIDVSKYNKGKCNNLEDTCGDKNCKLLWIFPVPPFRGKTNGELVASYDRYTRHNRDDD</sequence>
<gene>
    <name evidence="9" type="ORF">TVAG_382560</name>
</gene>
<dbReference type="RefSeq" id="XP_001310562.1">
    <property type="nucleotide sequence ID" value="XM_001310561.1"/>
</dbReference>
<feature type="transmembrane region" description="Helical" evidence="7">
    <location>
        <begin position="53"/>
        <end position="72"/>
    </location>
</feature>
<keyword evidence="2 7" id="KW-0808">Transferase</keyword>
<evidence type="ECO:0000256" key="3">
    <source>
        <dbReference type="ARBA" id="ARBA00022692"/>
    </source>
</evidence>
<dbReference type="SMR" id="A2FBT2"/>
<dbReference type="InParanoid" id="A2FBT2"/>
<keyword evidence="6 7" id="KW-0012">Acyltransferase</keyword>
<accession>A2FBT2</accession>
<evidence type="ECO:0000259" key="8">
    <source>
        <dbReference type="Pfam" id="PF01529"/>
    </source>
</evidence>
<evidence type="ECO:0000256" key="7">
    <source>
        <dbReference type="RuleBase" id="RU079119"/>
    </source>
</evidence>
<reference evidence="9" key="1">
    <citation type="submission" date="2006-10" db="EMBL/GenBank/DDBJ databases">
        <authorList>
            <person name="Amadeo P."/>
            <person name="Zhao Q."/>
            <person name="Wortman J."/>
            <person name="Fraser-Liggett C."/>
            <person name="Carlton J."/>
        </authorList>
    </citation>
    <scope>NUCLEOTIDE SEQUENCE</scope>
    <source>
        <strain evidence="9">G3</strain>
    </source>
</reference>
<name>A2FBT2_TRIV3</name>
<feature type="transmembrane region" description="Helical" evidence="7">
    <location>
        <begin position="187"/>
        <end position="206"/>
    </location>
</feature>
<keyword evidence="5 7" id="KW-0472">Membrane</keyword>
<evidence type="ECO:0000256" key="2">
    <source>
        <dbReference type="ARBA" id="ARBA00022679"/>
    </source>
</evidence>
<evidence type="ECO:0000256" key="5">
    <source>
        <dbReference type="ARBA" id="ARBA00023136"/>
    </source>
</evidence>
<dbReference type="AlphaFoldDB" id="A2FBT2"/>
<keyword evidence="10" id="KW-1185">Reference proteome</keyword>
<dbReference type="GO" id="GO:0016020">
    <property type="term" value="C:membrane"/>
    <property type="evidence" value="ECO:0007669"/>
    <property type="project" value="UniProtKB-SubCell"/>
</dbReference>
<feature type="transmembrane region" description="Helical" evidence="7">
    <location>
        <begin position="227"/>
        <end position="248"/>
    </location>
</feature>
<dbReference type="InterPro" id="IPR001594">
    <property type="entry name" value="Palmitoyltrfase_DHHC"/>
</dbReference>
<dbReference type="EMBL" id="DS113707">
    <property type="protein sequence ID" value="EAX97632.1"/>
    <property type="molecule type" value="Genomic_DNA"/>
</dbReference>
<comment type="domain">
    <text evidence="7">The DHHC domain is required for palmitoyltransferase activity.</text>
</comment>
<dbReference type="Proteomes" id="UP000001542">
    <property type="component" value="Unassembled WGS sequence"/>
</dbReference>
<evidence type="ECO:0000256" key="4">
    <source>
        <dbReference type="ARBA" id="ARBA00022989"/>
    </source>
</evidence>
<keyword evidence="3 7" id="KW-0812">Transmembrane</keyword>
<feature type="transmembrane region" description="Helical" evidence="7">
    <location>
        <begin position="79"/>
        <end position="102"/>
    </location>
</feature>
<dbReference type="GO" id="GO:0005783">
    <property type="term" value="C:endoplasmic reticulum"/>
    <property type="evidence" value="ECO:0000318"/>
    <property type="project" value="GO_Central"/>
</dbReference>
<evidence type="ECO:0000313" key="9">
    <source>
        <dbReference type="EMBL" id="EAX97632.1"/>
    </source>
</evidence>
<dbReference type="KEGG" id="tva:4755422"/>
<evidence type="ECO:0000313" key="10">
    <source>
        <dbReference type="Proteomes" id="UP000001542"/>
    </source>
</evidence>
<comment type="catalytic activity">
    <reaction evidence="7">
        <text>L-cysteinyl-[protein] + hexadecanoyl-CoA = S-hexadecanoyl-L-cysteinyl-[protein] + CoA</text>
        <dbReference type="Rhea" id="RHEA:36683"/>
        <dbReference type="Rhea" id="RHEA-COMP:10131"/>
        <dbReference type="Rhea" id="RHEA-COMP:11032"/>
        <dbReference type="ChEBI" id="CHEBI:29950"/>
        <dbReference type="ChEBI" id="CHEBI:57287"/>
        <dbReference type="ChEBI" id="CHEBI:57379"/>
        <dbReference type="ChEBI" id="CHEBI:74151"/>
        <dbReference type="EC" id="2.3.1.225"/>
    </reaction>
</comment>
<dbReference type="VEuPathDB" id="TrichDB:TVAG_382560"/>
<dbReference type="OrthoDB" id="9909019at2759"/>